<evidence type="ECO:0000313" key="7">
    <source>
        <dbReference type="Proteomes" id="UP000000445"/>
    </source>
</evidence>
<keyword evidence="7" id="KW-1185">Reference proteome</keyword>
<evidence type="ECO:0000256" key="3">
    <source>
        <dbReference type="ARBA" id="ARBA00022989"/>
    </source>
</evidence>
<feature type="domain" description="DUF1232" evidence="5">
    <location>
        <begin position="90"/>
        <end position="123"/>
    </location>
</feature>
<dbReference type="Pfam" id="PF06803">
    <property type="entry name" value="DUF1232"/>
    <property type="match status" value="1"/>
</dbReference>
<organism evidence="6 7">
    <name type="scientific">Thermotoga neapolitana (strain ATCC 49049 / DSM 4359 / NBRC 107923 / NS-E)</name>
    <dbReference type="NCBI Taxonomy" id="309803"/>
    <lineage>
        <taxon>Bacteria</taxon>
        <taxon>Thermotogati</taxon>
        <taxon>Thermotogota</taxon>
        <taxon>Thermotogae</taxon>
        <taxon>Thermotogales</taxon>
        <taxon>Thermotogaceae</taxon>
        <taxon>Thermotoga</taxon>
    </lineage>
</organism>
<comment type="subcellular location">
    <subcellularLocation>
        <location evidence="1">Endomembrane system</location>
        <topology evidence="1">Multi-pass membrane protein</topology>
    </subcellularLocation>
</comment>
<name>B9K7E0_THENN</name>
<dbReference type="HOGENOM" id="CLU_110199_1_0_0"/>
<evidence type="ECO:0000259" key="5">
    <source>
        <dbReference type="Pfam" id="PF06803"/>
    </source>
</evidence>
<dbReference type="eggNOG" id="COG3339">
    <property type="taxonomic scope" value="Bacteria"/>
</dbReference>
<evidence type="ECO:0000256" key="2">
    <source>
        <dbReference type="ARBA" id="ARBA00022692"/>
    </source>
</evidence>
<dbReference type="STRING" id="309803.CTN_0697"/>
<proteinExistence type="predicted"/>
<gene>
    <name evidence="6" type="ordered locus">CTN_0697</name>
</gene>
<dbReference type="Proteomes" id="UP000000445">
    <property type="component" value="Chromosome"/>
</dbReference>
<reference evidence="6 7" key="1">
    <citation type="journal article" date="2009" name="Biosci. Biotechnol. Biochem.">
        <title>WeGAS: a web-based microbial genome annotation system.</title>
        <authorList>
            <person name="Lee D."/>
            <person name="Seo H."/>
            <person name="Park C."/>
            <person name="Park K."/>
        </authorList>
    </citation>
    <scope>NUCLEOTIDE SEQUENCE [LARGE SCALE GENOMIC DNA]</scope>
    <source>
        <strain evidence="7">ATCC 49049 / DSM 4359 / NBRC 107923 / NS-E</strain>
    </source>
</reference>
<keyword evidence="2" id="KW-0812">Transmembrane</keyword>
<dbReference type="GO" id="GO:0012505">
    <property type="term" value="C:endomembrane system"/>
    <property type="evidence" value="ECO:0007669"/>
    <property type="project" value="UniProtKB-SubCell"/>
</dbReference>
<dbReference type="AlphaFoldDB" id="B9K7E0"/>
<evidence type="ECO:0000256" key="1">
    <source>
        <dbReference type="ARBA" id="ARBA00004127"/>
    </source>
</evidence>
<keyword evidence="3" id="KW-1133">Transmembrane helix</keyword>
<dbReference type="EMBL" id="CP000916">
    <property type="protein sequence ID" value="ACM22873.1"/>
    <property type="molecule type" value="Genomic_DNA"/>
</dbReference>
<keyword evidence="4" id="KW-0472">Membrane</keyword>
<accession>B9K7E0</accession>
<protein>
    <submittedName>
        <fullName evidence="6">Protein containing DUF1232</fullName>
    </submittedName>
</protein>
<evidence type="ECO:0000313" key="6">
    <source>
        <dbReference type="EMBL" id="ACM22873.1"/>
    </source>
</evidence>
<dbReference type="InterPro" id="IPR010652">
    <property type="entry name" value="DUF1232"/>
</dbReference>
<dbReference type="KEGG" id="tna:CTN_0697"/>
<sequence length="153" mass="17897">MGFLHCLFSTQLNTSGGEHMEGREYLNRFLKGKSEEEIIEKSRKYVENEEEILEGAFRNIAEVFEEFKTFLSMLKDFFTGEYKDVPGGTIAAASLAIFYYVFPFDIIPDIIPVAGWIDDITVIKFLWNLVREDLQKYMAWKGKQRKRKQKVFA</sequence>
<evidence type="ECO:0000256" key="4">
    <source>
        <dbReference type="ARBA" id="ARBA00023136"/>
    </source>
</evidence>